<sequence length="273" mass="31670">MNVWLIQHESILRLSCFLSIFACMTIWESLAPYRVLSASKPIRWLNNIALVLLNTLLLRLLLPLTAVNLALLIETQKWGLLQQLTLPIGLMTIIALILLDLAIYWQHRLFHQIPLLWRLHRMHHADIDIDVTTGTRFHPVEIILSMLIKFLIILIFGIPAIAVLLFEVILNGMAMFNHSNIKLNKTGDKHLRLLFVTPDMHRVHHSINEIEMNRNFGFNLAIWDRIFNSYQAQPTAGHQGMTIGLDKFREAKYLTLPYLLWLPIEPINQKTLD</sequence>
<evidence type="ECO:0000313" key="9">
    <source>
        <dbReference type="EMBL" id="AUI67811.1"/>
    </source>
</evidence>
<feature type="transmembrane region" description="Helical" evidence="7">
    <location>
        <begin position="12"/>
        <end position="30"/>
    </location>
</feature>
<keyword evidence="2 7" id="KW-0812">Transmembrane</keyword>
<dbReference type="STRING" id="288004.AL038_02805"/>
<evidence type="ECO:0000256" key="3">
    <source>
        <dbReference type="ARBA" id="ARBA00022989"/>
    </source>
</evidence>
<evidence type="ECO:0000256" key="5">
    <source>
        <dbReference type="ARBA" id="ARBA00023098"/>
    </source>
</evidence>
<evidence type="ECO:0000256" key="1">
    <source>
        <dbReference type="ARBA" id="ARBA00004127"/>
    </source>
</evidence>
<dbReference type="GO" id="GO:0050479">
    <property type="term" value="F:glyceryl-ether monooxygenase activity"/>
    <property type="evidence" value="ECO:0007669"/>
    <property type="project" value="TreeGrafter"/>
</dbReference>
<evidence type="ECO:0000256" key="7">
    <source>
        <dbReference type="SAM" id="Phobius"/>
    </source>
</evidence>
<organism evidence="9 10">
    <name type="scientific">Beggiatoa leptomitoformis</name>
    <dbReference type="NCBI Taxonomy" id="288004"/>
    <lineage>
        <taxon>Bacteria</taxon>
        <taxon>Pseudomonadati</taxon>
        <taxon>Pseudomonadota</taxon>
        <taxon>Gammaproteobacteria</taxon>
        <taxon>Thiotrichales</taxon>
        <taxon>Thiotrichaceae</taxon>
        <taxon>Beggiatoa</taxon>
    </lineage>
</organism>
<dbReference type="AlphaFoldDB" id="A0A2N9YBH4"/>
<feature type="domain" description="Fatty acid hydroxylase" evidence="8">
    <location>
        <begin position="93"/>
        <end position="228"/>
    </location>
</feature>
<dbReference type="GO" id="GO:0016020">
    <property type="term" value="C:membrane"/>
    <property type="evidence" value="ECO:0007669"/>
    <property type="project" value="GOC"/>
</dbReference>
<feature type="transmembrane region" description="Helical" evidence="7">
    <location>
        <begin position="84"/>
        <end position="105"/>
    </location>
</feature>
<feature type="transmembrane region" description="Helical" evidence="7">
    <location>
        <begin position="50"/>
        <end position="72"/>
    </location>
</feature>
<comment type="subcellular location">
    <subcellularLocation>
        <location evidence="1">Endomembrane system</location>
        <topology evidence="1">Multi-pass membrane protein</topology>
    </subcellularLocation>
</comment>
<dbReference type="GO" id="GO:0005506">
    <property type="term" value="F:iron ion binding"/>
    <property type="evidence" value="ECO:0007669"/>
    <property type="project" value="InterPro"/>
</dbReference>
<dbReference type="GO" id="GO:0012505">
    <property type="term" value="C:endomembrane system"/>
    <property type="evidence" value="ECO:0007669"/>
    <property type="project" value="UniProtKB-SubCell"/>
</dbReference>
<gene>
    <name evidence="9" type="ORF">BLE401_03245</name>
</gene>
<evidence type="ECO:0000256" key="4">
    <source>
        <dbReference type="ARBA" id="ARBA00023002"/>
    </source>
</evidence>
<keyword evidence="3 7" id="KW-1133">Transmembrane helix</keyword>
<keyword evidence="4" id="KW-0560">Oxidoreductase</keyword>
<evidence type="ECO:0000256" key="6">
    <source>
        <dbReference type="ARBA" id="ARBA00023136"/>
    </source>
</evidence>
<feature type="transmembrane region" description="Helical" evidence="7">
    <location>
        <begin position="142"/>
        <end position="166"/>
    </location>
</feature>
<proteinExistence type="predicted"/>
<keyword evidence="6 7" id="KW-0472">Membrane</keyword>
<dbReference type="InterPro" id="IPR051689">
    <property type="entry name" value="Sterol_desaturase/TMEM195"/>
</dbReference>
<dbReference type="GO" id="GO:0006643">
    <property type="term" value="P:membrane lipid metabolic process"/>
    <property type="evidence" value="ECO:0007669"/>
    <property type="project" value="TreeGrafter"/>
</dbReference>
<dbReference type="EMBL" id="CP018889">
    <property type="protein sequence ID" value="AUI67811.1"/>
    <property type="molecule type" value="Genomic_DNA"/>
</dbReference>
<evidence type="ECO:0000313" key="10">
    <source>
        <dbReference type="Proteomes" id="UP000234271"/>
    </source>
</evidence>
<dbReference type="GO" id="GO:0008610">
    <property type="term" value="P:lipid biosynthetic process"/>
    <property type="evidence" value="ECO:0007669"/>
    <property type="project" value="InterPro"/>
</dbReference>
<protein>
    <submittedName>
        <fullName evidence="9">Sterol desaturase family protein</fullName>
    </submittedName>
</protein>
<keyword evidence="5" id="KW-0443">Lipid metabolism</keyword>
<reference evidence="10" key="1">
    <citation type="submission" date="2016-12" db="EMBL/GenBank/DDBJ databases">
        <title>Complete Genome Sequence of Beggiatoa leptomitiformis D-401.</title>
        <authorList>
            <person name="Fomenkov A."/>
            <person name="Vincze T."/>
            <person name="Grabovich M."/>
            <person name="Anton B.P."/>
            <person name="Dubinina G."/>
            <person name="Orlova M."/>
            <person name="Belousova E."/>
            <person name="Roberts R.J."/>
        </authorList>
    </citation>
    <scope>NUCLEOTIDE SEQUENCE [LARGE SCALE GENOMIC DNA]</scope>
    <source>
        <strain evidence="10">D-401</strain>
    </source>
</reference>
<dbReference type="Proteomes" id="UP000234271">
    <property type="component" value="Chromosome"/>
</dbReference>
<evidence type="ECO:0000256" key="2">
    <source>
        <dbReference type="ARBA" id="ARBA00022692"/>
    </source>
</evidence>
<dbReference type="InterPro" id="IPR006694">
    <property type="entry name" value="Fatty_acid_hydroxylase"/>
</dbReference>
<dbReference type="KEGG" id="blep:AL038_02805"/>
<keyword evidence="10" id="KW-1185">Reference proteome</keyword>
<evidence type="ECO:0000259" key="8">
    <source>
        <dbReference type="Pfam" id="PF04116"/>
    </source>
</evidence>
<dbReference type="PANTHER" id="PTHR21624:SF1">
    <property type="entry name" value="ALKYLGLYCEROL MONOOXYGENASE"/>
    <property type="match status" value="1"/>
</dbReference>
<dbReference type="OrthoDB" id="9770329at2"/>
<name>A0A2N9YBH4_9GAMM</name>
<dbReference type="PANTHER" id="PTHR21624">
    <property type="entry name" value="STEROL DESATURASE-RELATED PROTEIN"/>
    <property type="match status" value="1"/>
</dbReference>
<accession>A0A2N9YBH4</accession>
<dbReference type="Pfam" id="PF04116">
    <property type="entry name" value="FA_hydroxylase"/>
    <property type="match status" value="1"/>
</dbReference>